<dbReference type="GO" id="GO:0033290">
    <property type="term" value="C:eukaryotic 48S preinitiation complex"/>
    <property type="evidence" value="ECO:0007669"/>
    <property type="project" value="UniProtKB-UniRule"/>
</dbReference>
<evidence type="ECO:0000313" key="7">
    <source>
        <dbReference type="Proteomes" id="UP000747399"/>
    </source>
</evidence>
<dbReference type="GO" id="GO:0001732">
    <property type="term" value="P:formation of cytoplasmic translation initiation complex"/>
    <property type="evidence" value="ECO:0007669"/>
    <property type="project" value="UniProtKB-UniRule"/>
</dbReference>
<evidence type="ECO:0000256" key="2">
    <source>
        <dbReference type="ARBA" id="ARBA00022540"/>
    </source>
</evidence>
<organism evidence="6 7">
    <name type="scientific">Volvox africanus</name>
    <dbReference type="NCBI Taxonomy" id="51714"/>
    <lineage>
        <taxon>Eukaryota</taxon>
        <taxon>Viridiplantae</taxon>
        <taxon>Chlorophyta</taxon>
        <taxon>core chlorophytes</taxon>
        <taxon>Chlorophyceae</taxon>
        <taxon>CS clade</taxon>
        <taxon>Chlamydomonadales</taxon>
        <taxon>Volvocaceae</taxon>
        <taxon>Volvox</taxon>
    </lineage>
</organism>
<dbReference type="PANTHER" id="PTHR10410">
    <property type="entry name" value="EUKARYOTIC TRANSLATION INITIATION FACTOR 3 -RELATED"/>
    <property type="match status" value="1"/>
</dbReference>
<proteinExistence type="inferred from homology"/>
<dbReference type="Pfam" id="PF01398">
    <property type="entry name" value="JAB"/>
    <property type="match status" value="1"/>
</dbReference>
<protein>
    <recommendedName>
        <fullName evidence="4">Eukaryotic translation initiation factor 3 subunit H</fullName>
        <shortName evidence="4">eIF3h</shortName>
    </recommendedName>
</protein>
<comment type="function">
    <text evidence="4">Component of the eukaryotic translation initiation factor 3 (eIF-3) complex, which is involved in protein synthesis of a specialized repertoire of mRNAs and, together with other initiation factors, stimulates binding of mRNA and methionyl-tRNAi to the 40S ribosome. The eIF-3 complex specifically targets and initiates translation of a subset of mRNAs involved in cell proliferation.</text>
</comment>
<dbReference type="InterPro" id="IPR050242">
    <property type="entry name" value="JAMM_MPN+_peptidase_M67A"/>
</dbReference>
<comment type="subcellular location">
    <subcellularLocation>
        <location evidence="4">Cytoplasm</location>
    </subcellularLocation>
</comment>
<comment type="caution">
    <text evidence="6">The sequence shown here is derived from an EMBL/GenBank/DDBJ whole genome shotgun (WGS) entry which is preliminary data.</text>
</comment>
<keyword evidence="3 4" id="KW-0648">Protein biosynthesis</keyword>
<dbReference type="AlphaFoldDB" id="A0A8J4F5G4"/>
<dbReference type="GO" id="GO:0016282">
    <property type="term" value="C:eukaryotic 43S preinitiation complex"/>
    <property type="evidence" value="ECO:0007669"/>
    <property type="project" value="UniProtKB-UniRule"/>
</dbReference>
<feature type="domain" description="MPN" evidence="5">
    <location>
        <begin position="41"/>
        <end position="176"/>
    </location>
</feature>
<dbReference type="Proteomes" id="UP000747399">
    <property type="component" value="Unassembled WGS sequence"/>
</dbReference>
<reference evidence="6" key="1">
    <citation type="journal article" date="2021" name="Proc. Natl. Acad. Sci. U.S.A.">
        <title>Three genomes in the algal genus Volvox reveal the fate of a haploid sex-determining region after a transition to homothallism.</title>
        <authorList>
            <person name="Yamamoto K."/>
            <person name="Hamaji T."/>
            <person name="Kawai-Toyooka H."/>
            <person name="Matsuzaki R."/>
            <person name="Takahashi F."/>
            <person name="Nishimura Y."/>
            <person name="Kawachi M."/>
            <person name="Noguchi H."/>
            <person name="Minakuchi Y."/>
            <person name="Umen J.G."/>
            <person name="Toyoda A."/>
            <person name="Nozaki H."/>
        </authorList>
    </citation>
    <scope>NUCLEOTIDE SEQUENCE</scope>
    <source>
        <strain evidence="6">NIES-3780</strain>
    </source>
</reference>
<keyword evidence="2 4" id="KW-0396">Initiation factor</keyword>
<dbReference type="Gene3D" id="3.40.140.10">
    <property type="entry name" value="Cytidine Deaminase, domain 2"/>
    <property type="match status" value="1"/>
</dbReference>
<accession>A0A8J4F5G4</accession>
<name>A0A8J4F5G4_9CHLO</name>
<dbReference type="InterPro" id="IPR027524">
    <property type="entry name" value="eIF3h"/>
</dbReference>
<dbReference type="PROSITE" id="PS50249">
    <property type="entry name" value="MPN"/>
    <property type="match status" value="1"/>
</dbReference>
<comment type="subunit">
    <text evidence="4">Component of the eukaryotic translation initiation factor 3 (eIF-3) complex.</text>
</comment>
<evidence type="ECO:0000313" key="6">
    <source>
        <dbReference type="EMBL" id="GIL57277.1"/>
    </source>
</evidence>
<keyword evidence="1 4" id="KW-0963">Cytoplasm</keyword>
<evidence type="ECO:0000256" key="3">
    <source>
        <dbReference type="ARBA" id="ARBA00022917"/>
    </source>
</evidence>
<dbReference type="SMART" id="SM00232">
    <property type="entry name" value="JAB_MPN"/>
    <property type="match status" value="1"/>
</dbReference>
<dbReference type="InterPro" id="IPR037518">
    <property type="entry name" value="MPN"/>
</dbReference>
<sequence>MVSDQVLITKESASPPPTYYNMAAALEGGAPRAHKELVKTVQLEGQVLLKIIQHCSEALPQLVTGQLLGLDVGQQLEVTDCFAFPAAVADDDVEAESAGANYQLEMMRCLREVNVDNNTVGWYQSANMGTFQTVELIETFINYHENIKKCVCIIYDPQRSARGNLALKAIRLKESFIELSKEQKLTLKGFQEARLSWRDIFVELPIKVRNSNLVQALVADLMPAPTATLADVDRLNLSVAPFLERNIQSLVECVDDIVQEQQKVSMYHKSVARQQQLYAAWLQKRRQENTQRLQDNLEALPEEDPTLFKPIPEPSMLDNYLVTNQIATYCDQINIAASEAIQKLFLMEGMQKAGL</sequence>
<dbReference type="CDD" id="cd08065">
    <property type="entry name" value="MPN_eIF3h"/>
    <property type="match status" value="1"/>
</dbReference>
<dbReference type="EMBL" id="BNCO01000027">
    <property type="protein sequence ID" value="GIL57277.1"/>
    <property type="molecule type" value="Genomic_DNA"/>
</dbReference>
<evidence type="ECO:0000259" key="5">
    <source>
        <dbReference type="PROSITE" id="PS50249"/>
    </source>
</evidence>
<evidence type="ECO:0000256" key="1">
    <source>
        <dbReference type="ARBA" id="ARBA00022490"/>
    </source>
</evidence>
<dbReference type="InterPro" id="IPR000555">
    <property type="entry name" value="JAMM/MPN+_dom"/>
</dbReference>
<gene>
    <name evidence="6" type="ORF">Vafri_12533</name>
</gene>
<dbReference type="HAMAP" id="MF_03007">
    <property type="entry name" value="eIF3h"/>
    <property type="match status" value="1"/>
</dbReference>
<comment type="similarity">
    <text evidence="4">Belongs to the eIF-3 subunit H family.</text>
</comment>
<dbReference type="GO" id="GO:0003743">
    <property type="term" value="F:translation initiation factor activity"/>
    <property type="evidence" value="ECO:0007669"/>
    <property type="project" value="UniProtKB-UniRule"/>
</dbReference>
<dbReference type="GO" id="GO:0005852">
    <property type="term" value="C:eukaryotic translation initiation factor 3 complex"/>
    <property type="evidence" value="ECO:0007669"/>
    <property type="project" value="UniProtKB-UniRule"/>
</dbReference>
<keyword evidence="7" id="KW-1185">Reference proteome</keyword>
<dbReference type="GO" id="GO:0008237">
    <property type="term" value="F:metallopeptidase activity"/>
    <property type="evidence" value="ECO:0007669"/>
    <property type="project" value="InterPro"/>
</dbReference>
<evidence type="ECO:0000256" key="4">
    <source>
        <dbReference type="HAMAP-Rule" id="MF_03007"/>
    </source>
</evidence>
<dbReference type="Pfam" id="PF19445">
    <property type="entry name" value="eIF3h_C"/>
    <property type="match status" value="1"/>
</dbReference>
<dbReference type="InterPro" id="IPR045810">
    <property type="entry name" value="eIF3h_C"/>
</dbReference>